<dbReference type="HOGENOM" id="CLU_3046474_0_0_10"/>
<organism evidence="1 2">
    <name type="scientific">Polaribacter irgensii 23-P</name>
    <dbReference type="NCBI Taxonomy" id="313594"/>
    <lineage>
        <taxon>Bacteria</taxon>
        <taxon>Pseudomonadati</taxon>
        <taxon>Bacteroidota</taxon>
        <taxon>Flavobacteriia</taxon>
        <taxon>Flavobacteriales</taxon>
        <taxon>Flavobacteriaceae</taxon>
    </lineage>
</organism>
<dbReference type="EMBL" id="AAOG01000001">
    <property type="protein sequence ID" value="EAR13593.1"/>
    <property type="molecule type" value="Genomic_DNA"/>
</dbReference>
<dbReference type="AlphaFoldDB" id="A4BXA2"/>
<name>A4BXA2_9FLAO</name>
<sequence length="54" mass="5951">MVGGAISGYSSMGRLDILIIPRTTIIIEITVESTGLSINVFKITRYVYSLLVFK</sequence>
<accession>A4BXA2</accession>
<gene>
    <name evidence="1" type="ORF">PI23P_03827</name>
</gene>
<dbReference type="Proteomes" id="UP000003053">
    <property type="component" value="Unassembled WGS sequence"/>
</dbReference>
<protein>
    <submittedName>
        <fullName evidence="1">Uncharacterized protein</fullName>
    </submittedName>
</protein>
<dbReference type="STRING" id="313594.PI23P_03827"/>
<evidence type="ECO:0000313" key="1">
    <source>
        <dbReference type="EMBL" id="EAR13593.1"/>
    </source>
</evidence>
<proteinExistence type="predicted"/>
<keyword evidence="2" id="KW-1185">Reference proteome</keyword>
<evidence type="ECO:0000313" key="2">
    <source>
        <dbReference type="Proteomes" id="UP000003053"/>
    </source>
</evidence>
<comment type="caution">
    <text evidence="1">The sequence shown here is derived from an EMBL/GenBank/DDBJ whole genome shotgun (WGS) entry which is preliminary data.</text>
</comment>
<reference evidence="1 2" key="1">
    <citation type="submission" date="2006-02" db="EMBL/GenBank/DDBJ databases">
        <authorList>
            <person name="Murray A."/>
            <person name="Staley J."/>
            <person name="Ferriera S."/>
            <person name="Johnson J."/>
            <person name="Kravitz S."/>
            <person name="Halpern A."/>
            <person name="Remington K."/>
            <person name="Beeson K."/>
            <person name="Tran B."/>
            <person name="Rogers Y.-H."/>
            <person name="Friedman R."/>
            <person name="Venter J.C."/>
        </authorList>
    </citation>
    <scope>NUCLEOTIDE SEQUENCE [LARGE SCALE GENOMIC DNA]</scope>
    <source>
        <strain evidence="1 2">23-P</strain>
    </source>
</reference>